<feature type="compositionally biased region" description="Polar residues" evidence="1">
    <location>
        <begin position="120"/>
        <end position="138"/>
    </location>
</feature>
<dbReference type="AlphaFoldDB" id="A0A395HSV5"/>
<protein>
    <submittedName>
        <fullName evidence="2">Uncharacterized protein</fullName>
    </submittedName>
</protein>
<evidence type="ECO:0000313" key="2">
    <source>
        <dbReference type="EMBL" id="RAL10860.1"/>
    </source>
</evidence>
<evidence type="ECO:0000313" key="3">
    <source>
        <dbReference type="Proteomes" id="UP000248961"/>
    </source>
</evidence>
<feature type="region of interest" description="Disordered" evidence="1">
    <location>
        <begin position="218"/>
        <end position="271"/>
    </location>
</feature>
<dbReference type="STRING" id="1450537.A0A395HSV5"/>
<name>A0A395HSV5_ASPHC</name>
<accession>A0A395HSV5</accession>
<evidence type="ECO:0000256" key="1">
    <source>
        <dbReference type="SAM" id="MobiDB-lite"/>
    </source>
</evidence>
<proteinExistence type="predicted"/>
<feature type="compositionally biased region" description="Basic residues" evidence="1">
    <location>
        <begin position="1"/>
        <end position="10"/>
    </location>
</feature>
<reference evidence="2 3" key="1">
    <citation type="submission" date="2018-02" db="EMBL/GenBank/DDBJ databases">
        <title>The genomes of Aspergillus section Nigri reveals drivers in fungal speciation.</title>
        <authorList>
            <consortium name="DOE Joint Genome Institute"/>
            <person name="Vesth T.C."/>
            <person name="Nybo J."/>
            <person name="Theobald S."/>
            <person name="Brandl J."/>
            <person name="Frisvad J.C."/>
            <person name="Nielsen K.F."/>
            <person name="Lyhne E.K."/>
            <person name="Kogle M.E."/>
            <person name="Kuo A."/>
            <person name="Riley R."/>
            <person name="Clum A."/>
            <person name="Nolan M."/>
            <person name="Lipzen A."/>
            <person name="Salamov A."/>
            <person name="Henrissat B."/>
            <person name="Wiebenga A."/>
            <person name="De vries R.P."/>
            <person name="Grigoriev I.V."/>
            <person name="Mortensen U.H."/>
            <person name="Andersen M.R."/>
            <person name="Baker S.E."/>
        </authorList>
    </citation>
    <scope>NUCLEOTIDE SEQUENCE [LARGE SCALE GENOMIC DNA]</scope>
    <source>
        <strain evidence="2 3">CBS 101889</strain>
    </source>
</reference>
<feature type="region of interest" description="Disordered" evidence="1">
    <location>
        <begin position="1"/>
        <end position="29"/>
    </location>
</feature>
<dbReference type="GeneID" id="37199739"/>
<dbReference type="EMBL" id="KZ824292">
    <property type="protein sequence ID" value="RAL10860.1"/>
    <property type="molecule type" value="Genomic_DNA"/>
</dbReference>
<dbReference type="VEuPathDB" id="FungiDB:BO97DRAFT_406637"/>
<sequence>MPFNSFKRKRASSEDTDQYSPSSPTSTVSILSLQEARLRETEDLGRYSPRAVVAGRLGELAIRGDSLSTPPIPYGLDQGTVTHSVQSGCWPTLYDSIFGPRKMPETGSPLAGNQPKPDESSTTVNTGHLQPDNPETSVSSASPRKKPPTSSPRKKKNPSVTSKMRSAARSPPPRTGDALENPLTWHDSEITGHDPTDPNDDGYGINGIGFKPTAAMAWARSQKRQKQVADWKSREAREAREKRRERRDGADLDKIRSIQSGAIQKRVKFNM</sequence>
<feature type="compositionally biased region" description="Basic and acidic residues" evidence="1">
    <location>
        <begin position="186"/>
        <end position="196"/>
    </location>
</feature>
<feature type="region of interest" description="Disordered" evidence="1">
    <location>
        <begin position="100"/>
        <end position="205"/>
    </location>
</feature>
<dbReference type="Proteomes" id="UP000248961">
    <property type="component" value="Unassembled WGS sequence"/>
</dbReference>
<gene>
    <name evidence="2" type="ORF">BO97DRAFT_406637</name>
</gene>
<feature type="compositionally biased region" description="Polar residues" evidence="1">
    <location>
        <begin position="18"/>
        <end position="29"/>
    </location>
</feature>
<organism evidence="2 3">
    <name type="scientific">Aspergillus homomorphus (strain CBS 101889)</name>
    <dbReference type="NCBI Taxonomy" id="1450537"/>
    <lineage>
        <taxon>Eukaryota</taxon>
        <taxon>Fungi</taxon>
        <taxon>Dikarya</taxon>
        <taxon>Ascomycota</taxon>
        <taxon>Pezizomycotina</taxon>
        <taxon>Eurotiomycetes</taxon>
        <taxon>Eurotiomycetidae</taxon>
        <taxon>Eurotiales</taxon>
        <taxon>Aspergillaceae</taxon>
        <taxon>Aspergillus</taxon>
        <taxon>Aspergillus subgen. Circumdati</taxon>
    </lineage>
</organism>
<feature type="compositionally biased region" description="Basic and acidic residues" evidence="1">
    <location>
        <begin position="227"/>
        <end position="256"/>
    </location>
</feature>
<dbReference type="RefSeq" id="XP_025550014.1">
    <property type="nucleotide sequence ID" value="XM_025695450.1"/>
</dbReference>
<dbReference type="OrthoDB" id="5391950at2759"/>
<feature type="compositionally biased region" description="Basic residues" evidence="1">
    <location>
        <begin position="143"/>
        <end position="157"/>
    </location>
</feature>
<keyword evidence="3" id="KW-1185">Reference proteome</keyword>